<comment type="caution">
    <text evidence="2">The sequence shown here is derived from an EMBL/GenBank/DDBJ whole genome shotgun (WGS) entry which is preliminary data.</text>
</comment>
<dbReference type="Pfam" id="PF19670">
    <property type="entry name" value="DUF6173"/>
    <property type="match status" value="1"/>
</dbReference>
<feature type="compositionally biased region" description="Basic and acidic residues" evidence="1">
    <location>
        <begin position="16"/>
        <end position="41"/>
    </location>
</feature>
<organism evidence="2 4">
    <name type="scientific">Marivita cryptomonadis</name>
    <dbReference type="NCBI Taxonomy" id="505252"/>
    <lineage>
        <taxon>Bacteria</taxon>
        <taxon>Pseudomonadati</taxon>
        <taxon>Pseudomonadota</taxon>
        <taxon>Alphaproteobacteria</taxon>
        <taxon>Rhodobacterales</taxon>
        <taxon>Roseobacteraceae</taxon>
        <taxon>Marivita</taxon>
    </lineage>
</organism>
<dbReference type="Proteomes" id="UP000755667">
    <property type="component" value="Unassembled WGS sequence"/>
</dbReference>
<dbReference type="EMBL" id="JAFBXF010000011">
    <property type="protein sequence ID" value="MBM2418524.1"/>
    <property type="molecule type" value="Genomic_DNA"/>
</dbReference>
<proteinExistence type="predicted"/>
<sequence length="152" mass="16993">MSQDIHTTAEAVEGDALPRKVESHAKGCGETGHKRLPDALTRKPVKQKSAAEWAYERLILYIQNFEEQLDNEHEVAMGFAGNETGVLRIEGLGYFDPDIVTFYGTDAEGGRMQLIQHVSQLNVALRAMPILRDDVEPRRIGFQLAAELEQDT</sequence>
<evidence type="ECO:0000256" key="1">
    <source>
        <dbReference type="SAM" id="MobiDB-lite"/>
    </source>
</evidence>
<dbReference type="InterPro" id="IPR046171">
    <property type="entry name" value="DUF6173"/>
</dbReference>
<reference evidence="2 5" key="1">
    <citation type="submission" date="2021-01" db="EMBL/GenBank/DDBJ databases">
        <title>Diatom-associated Roseobacters Show Island Model of Population Structure.</title>
        <authorList>
            <person name="Qu L."/>
            <person name="Feng X."/>
            <person name="Chen Y."/>
            <person name="Li L."/>
            <person name="Wang X."/>
            <person name="Hu Z."/>
            <person name="Wang H."/>
            <person name="Luo H."/>
        </authorList>
    </citation>
    <scope>NUCLEOTIDE SEQUENCE</scope>
    <source>
        <strain evidence="3 5">CC28-63</strain>
        <strain evidence="2">CC28-69</strain>
    </source>
</reference>
<evidence type="ECO:0000313" key="2">
    <source>
        <dbReference type="EMBL" id="MBM2413916.1"/>
    </source>
</evidence>
<dbReference type="EMBL" id="JAFBXE010000011">
    <property type="protein sequence ID" value="MBM2413916.1"/>
    <property type="molecule type" value="Genomic_DNA"/>
</dbReference>
<dbReference type="AlphaFoldDB" id="A0A9Q2NU79"/>
<dbReference type="GeneID" id="62641584"/>
<dbReference type="Proteomes" id="UP000809440">
    <property type="component" value="Unassembled WGS sequence"/>
</dbReference>
<protein>
    <submittedName>
        <fullName evidence="2">Uncharacterized protein</fullName>
    </submittedName>
</protein>
<evidence type="ECO:0000313" key="3">
    <source>
        <dbReference type="EMBL" id="MBM2418524.1"/>
    </source>
</evidence>
<keyword evidence="5" id="KW-1185">Reference proteome</keyword>
<name>A0A9Q2NU79_9RHOB</name>
<evidence type="ECO:0000313" key="4">
    <source>
        <dbReference type="Proteomes" id="UP000755667"/>
    </source>
</evidence>
<evidence type="ECO:0000313" key="5">
    <source>
        <dbReference type="Proteomes" id="UP000809440"/>
    </source>
</evidence>
<dbReference type="OrthoDB" id="7202559at2"/>
<dbReference type="RefSeq" id="WP_085630340.1">
    <property type="nucleotide sequence ID" value="NZ_JAFBWU010000011.1"/>
</dbReference>
<feature type="region of interest" description="Disordered" evidence="1">
    <location>
        <begin position="1"/>
        <end position="42"/>
    </location>
</feature>
<accession>A0A9Q2NU79</accession>
<gene>
    <name evidence="2" type="ORF">JQX41_16480</name>
    <name evidence="3" type="ORF">JQX48_16180</name>
</gene>